<accession>A0A2R8AQD3</accession>
<dbReference type="EMBL" id="OMOJ01000001">
    <property type="protein sequence ID" value="SPF78296.1"/>
    <property type="molecule type" value="Genomic_DNA"/>
</dbReference>
<evidence type="ECO:0000256" key="1">
    <source>
        <dbReference type="SAM" id="SignalP"/>
    </source>
</evidence>
<reference evidence="3" key="1">
    <citation type="submission" date="2018-03" db="EMBL/GenBank/DDBJ databases">
        <authorList>
            <person name="Rodrigo-Torres L."/>
            <person name="Arahal R. D."/>
            <person name="Lucena T."/>
        </authorList>
    </citation>
    <scope>NUCLEOTIDE SEQUENCE [LARGE SCALE GENOMIC DNA]</scope>
    <source>
        <strain evidence="3">CECT 8871</strain>
    </source>
</reference>
<dbReference type="AlphaFoldDB" id="A0A2R8AQD3"/>
<evidence type="ECO:0000313" key="2">
    <source>
        <dbReference type="EMBL" id="SPF78296.1"/>
    </source>
</evidence>
<evidence type="ECO:0000313" key="3">
    <source>
        <dbReference type="Proteomes" id="UP000244904"/>
    </source>
</evidence>
<proteinExistence type="predicted"/>
<keyword evidence="3" id="KW-1185">Reference proteome</keyword>
<dbReference type="Proteomes" id="UP000244904">
    <property type="component" value="Unassembled WGS sequence"/>
</dbReference>
<sequence>MKTLGLILALLAPATALPAMTGAEFQDYVTGKTIYFDQAGQPYGVEQYLPGNRVRWSLLDGNCKDGSWYEDGPHICFVYDDNPTPQCWTFEQRPDGIRAIFANDPDRLVLYEVSQSDKPMLCLGPEVGV</sequence>
<organism evidence="2 3">
    <name type="scientific">Pseudoprimorskyibacter insulae</name>
    <dbReference type="NCBI Taxonomy" id="1695997"/>
    <lineage>
        <taxon>Bacteria</taxon>
        <taxon>Pseudomonadati</taxon>
        <taxon>Pseudomonadota</taxon>
        <taxon>Alphaproteobacteria</taxon>
        <taxon>Rhodobacterales</taxon>
        <taxon>Paracoccaceae</taxon>
        <taxon>Pseudoprimorskyibacter</taxon>
    </lineage>
</organism>
<feature type="chain" id="PRO_5015319009" evidence="1">
    <location>
        <begin position="22"/>
        <end position="129"/>
    </location>
</feature>
<keyword evidence="1" id="KW-0732">Signal</keyword>
<gene>
    <name evidence="2" type="ORF">PRI8871_00892</name>
</gene>
<dbReference type="RefSeq" id="WP_108884952.1">
    <property type="nucleotide sequence ID" value="NZ_OMOJ01000001.1"/>
</dbReference>
<name>A0A2R8AQD3_9RHOB</name>
<feature type="signal peptide" evidence="1">
    <location>
        <begin position="1"/>
        <end position="21"/>
    </location>
</feature>
<protein>
    <submittedName>
        <fullName evidence="2">Uncharacterized protein</fullName>
    </submittedName>
</protein>
<dbReference type="OrthoDB" id="7304934at2"/>